<protein>
    <submittedName>
        <fullName evidence="1">Uncharacterized protein</fullName>
    </submittedName>
</protein>
<organism evidence="1">
    <name type="scientific">marine sediment metagenome</name>
    <dbReference type="NCBI Taxonomy" id="412755"/>
    <lineage>
        <taxon>unclassified sequences</taxon>
        <taxon>metagenomes</taxon>
        <taxon>ecological metagenomes</taxon>
    </lineage>
</organism>
<gene>
    <name evidence="1" type="ORF">LCGC14_1113590</name>
</gene>
<reference evidence="1" key="1">
    <citation type="journal article" date="2015" name="Nature">
        <title>Complex archaea that bridge the gap between prokaryotes and eukaryotes.</title>
        <authorList>
            <person name="Spang A."/>
            <person name="Saw J.H."/>
            <person name="Jorgensen S.L."/>
            <person name="Zaremba-Niedzwiedzka K."/>
            <person name="Martijn J."/>
            <person name="Lind A.E."/>
            <person name="van Eijk R."/>
            <person name="Schleper C."/>
            <person name="Guy L."/>
            <person name="Ettema T.J."/>
        </authorList>
    </citation>
    <scope>NUCLEOTIDE SEQUENCE</scope>
</reference>
<proteinExistence type="predicted"/>
<accession>A0A0F9PP62</accession>
<name>A0A0F9PP62_9ZZZZ</name>
<evidence type="ECO:0000313" key="1">
    <source>
        <dbReference type="EMBL" id="KKN02851.1"/>
    </source>
</evidence>
<sequence length="39" mass="4592">MKILDEGTMERLKNNKIYRVHLLGFPNYRTGWNTAPNSL</sequence>
<dbReference type="AlphaFoldDB" id="A0A0F9PP62"/>
<comment type="caution">
    <text evidence="1">The sequence shown here is derived from an EMBL/GenBank/DDBJ whole genome shotgun (WGS) entry which is preliminary data.</text>
</comment>
<dbReference type="EMBL" id="LAZR01005101">
    <property type="protein sequence ID" value="KKN02851.1"/>
    <property type="molecule type" value="Genomic_DNA"/>
</dbReference>